<evidence type="ECO:0000259" key="5">
    <source>
        <dbReference type="SMART" id="SM00249"/>
    </source>
</evidence>
<evidence type="ECO:0000256" key="4">
    <source>
        <dbReference type="SAM" id="MobiDB-lite"/>
    </source>
</evidence>
<keyword evidence="1" id="KW-0479">Metal-binding</keyword>
<feature type="domain" description="Zinc finger PHD-type" evidence="5">
    <location>
        <begin position="48"/>
        <end position="102"/>
    </location>
</feature>
<sequence>MVEKLDADGNPLPPKKEKLDEHGNPIPKKKRGRKPKQKNPDDENWEFDCICGVSGKNLDDGTPMIACEKCSLWQHIICLQKSGQIGKSSSLDDINFICHKCEADLVDIDIVDEEVEEPQQKRQKIDDTSMNNGKIDLPLVQSSWQQSSAVRAEPPINSSSKDHITPVNTTTTTTPILPNPINNSTNNIYISLQSLMRRSVPPVSTETTPIVTPHANVGQPNCTADVLPPIVVQPNPIQSPPNPTVVASSFQSMPAVQAQKLIQQVTQQPTVTAPSAPIIEATAALEEI</sequence>
<evidence type="ECO:0000256" key="1">
    <source>
        <dbReference type="ARBA" id="ARBA00022723"/>
    </source>
</evidence>
<proteinExistence type="predicted"/>
<feature type="region of interest" description="Disordered" evidence="4">
    <location>
        <begin position="151"/>
        <end position="179"/>
    </location>
</feature>
<dbReference type="SUPFAM" id="SSF57903">
    <property type="entry name" value="FYVE/PHD zinc finger"/>
    <property type="match status" value="1"/>
</dbReference>
<feature type="region of interest" description="Disordered" evidence="4">
    <location>
        <begin position="1"/>
        <end position="41"/>
    </location>
</feature>
<evidence type="ECO:0000256" key="2">
    <source>
        <dbReference type="ARBA" id="ARBA00022771"/>
    </source>
</evidence>
<keyword evidence="7" id="KW-1185">Reference proteome</keyword>
<comment type="caution">
    <text evidence="6">The sequence shown here is derived from an EMBL/GenBank/DDBJ whole genome shotgun (WGS) entry which is preliminary data.</text>
</comment>
<dbReference type="Pfam" id="PF00628">
    <property type="entry name" value="PHD"/>
    <property type="match status" value="1"/>
</dbReference>
<keyword evidence="3" id="KW-0862">Zinc</keyword>
<gene>
    <name evidence="6" type="ORF">HPULCUR_006504</name>
</gene>
<dbReference type="InterPro" id="IPR019786">
    <property type="entry name" value="Zinc_finger_PHD-type_CS"/>
</dbReference>
<dbReference type="EMBL" id="BAABUJ010000017">
    <property type="protein sequence ID" value="GAA5801062.1"/>
    <property type="molecule type" value="Genomic_DNA"/>
</dbReference>
<evidence type="ECO:0000256" key="3">
    <source>
        <dbReference type="ARBA" id="ARBA00022833"/>
    </source>
</evidence>
<protein>
    <recommendedName>
        <fullName evidence="5">Zinc finger PHD-type domain-containing protein</fullName>
    </recommendedName>
</protein>
<feature type="compositionally biased region" description="Basic and acidic residues" evidence="4">
    <location>
        <begin position="14"/>
        <end position="23"/>
    </location>
</feature>
<evidence type="ECO:0000313" key="7">
    <source>
        <dbReference type="Proteomes" id="UP001476247"/>
    </source>
</evidence>
<dbReference type="Gene3D" id="3.30.40.10">
    <property type="entry name" value="Zinc/RING finger domain, C3HC4 (zinc finger)"/>
    <property type="match status" value="1"/>
</dbReference>
<accession>A0ABP9Y240</accession>
<dbReference type="Proteomes" id="UP001476247">
    <property type="component" value="Unassembled WGS sequence"/>
</dbReference>
<dbReference type="InterPro" id="IPR011011">
    <property type="entry name" value="Znf_FYVE_PHD"/>
</dbReference>
<dbReference type="PROSITE" id="PS01359">
    <property type="entry name" value="ZF_PHD_1"/>
    <property type="match status" value="1"/>
</dbReference>
<reference evidence="6 7" key="1">
    <citation type="submission" date="2024-04" db="EMBL/GenBank/DDBJ databases">
        <title>genome sequences of Mucor flavus KT1a and Helicostylum pulchrum KT1b strains isolation_sourced from the surface of a dry-aged beef.</title>
        <authorList>
            <person name="Toyotome T."/>
            <person name="Hosono M."/>
            <person name="Torimaru M."/>
            <person name="Fukuda K."/>
            <person name="Mikami N."/>
        </authorList>
    </citation>
    <scope>NUCLEOTIDE SEQUENCE [LARGE SCALE GENOMIC DNA]</scope>
    <source>
        <strain evidence="6 7">KT1b</strain>
    </source>
</reference>
<organism evidence="6 7">
    <name type="scientific">Helicostylum pulchrum</name>
    <dbReference type="NCBI Taxonomy" id="562976"/>
    <lineage>
        <taxon>Eukaryota</taxon>
        <taxon>Fungi</taxon>
        <taxon>Fungi incertae sedis</taxon>
        <taxon>Mucoromycota</taxon>
        <taxon>Mucoromycotina</taxon>
        <taxon>Mucoromycetes</taxon>
        <taxon>Mucorales</taxon>
        <taxon>Mucorineae</taxon>
        <taxon>Mucoraceae</taxon>
        <taxon>Helicostylum</taxon>
    </lineage>
</organism>
<dbReference type="InterPro" id="IPR019787">
    <property type="entry name" value="Znf_PHD-finger"/>
</dbReference>
<keyword evidence="2" id="KW-0863">Zinc-finger</keyword>
<dbReference type="InterPro" id="IPR013083">
    <property type="entry name" value="Znf_RING/FYVE/PHD"/>
</dbReference>
<feature type="compositionally biased region" description="Basic residues" evidence="4">
    <location>
        <begin position="27"/>
        <end position="37"/>
    </location>
</feature>
<feature type="compositionally biased region" description="Low complexity" evidence="4">
    <location>
        <begin position="165"/>
        <end position="179"/>
    </location>
</feature>
<dbReference type="SMART" id="SM00249">
    <property type="entry name" value="PHD"/>
    <property type="match status" value="1"/>
</dbReference>
<evidence type="ECO:0000313" key="6">
    <source>
        <dbReference type="EMBL" id="GAA5801062.1"/>
    </source>
</evidence>
<dbReference type="InterPro" id="IPR001965">
    <property type="entry name" value="Znf_PHD"/>
</dbReference>
<name>A0ABP9Y240_9FUNG</name>